<dbReference type="PROSITE" id="PS00801">
    <property type="entry name" value="TRANSKETOLASE_1"/>
    <property type="match status" value="1"/>
</dbReference>
<dbReference type="EMBL" id="FQVN01000019">
    <property type="protein sequence ID" value="SHH03749.1"/>
    <property type="molecule type" value="Genomic_DNA"/>
</dbReference>
<protein>
    <submittedName>
        <fullName evidence="4">Uncharacterized protein</fullName>
    </submittedName>
</protein>
<gene>
    <name evidence="4" type="ORF">SAMN05444320_11926</name>
</gene>
<keyword evidence="5" id="KW-1185">Reference proteome</keyword>
<feature type="chain" id="PRO_5038850908" evidence="3">
    <location>
        <begin position="22"/>
        <end position="188"/>
    </location>
</feature>
<proteinExistence type="predicted"/>
<reference evidence="4 5" key="1">
    <citation type="submission" date="2016-11" db="EMBL/GenBank/DDBJ databases">
        <authorList>
            <person name="Jaros S."/>
            <person name="Januszkiewicz K."/>
            <person name="Wedrychowicz H."/>
        </authorList>
    </citation>
    <scope>NUCLEOTIDE SEQUENCE [LARGE SCALE GENOMIC DNA]</scope>
    <source>
        <strain evidence="4 5">DSM 44523</strain>
    </source>
</reference>
<feature type="signal peptide" evidence="3">
    <location>
        <begin position="1"/>
        <end position="21"/>
    </location>
</feature>
<feature type="compositionally biased region" description="Low complexity" evidence="2">
    <location>
        <begin position="27"/>
        <end position="54"/>
    </location>
</feature>
<evidence type="ECO:0000256" key="3">
    <source>
        <dbReference type="SAM" id="SignalP"/>
    </source>
</evidence>
<evidence type="ECO:0000313" key="4">
    <source>
        <dbReference type="EMBL" id="SHH03749.1"/>
    </source>
</evidence>
<dbReference type="Proteomes" id="UP000184501">
    <property type="component" value="Unassembled WGS sequence"/>
</dbReference>
<evidence type="ECO:0000256" key="1">
    <source>
        <dbReference type="ARBA" id="ARBA00001964"/>
    </source>
</evidence>
<dbReference type="STRING" id="2017.SAMN05444320_11926"/>
<dbReference type="InterPro" id="IPR049557">
    <property type="entry name" value="Transketolase_CS"/>
</dbReference>
<dbReference type="AlphaFoldDB" id="A0A1M5PQC1"/>
<comment type="cofactor">
    <cofactor evidence="1">
        <name>thiamine diphosphate</name>
        <dbReference type="ChEBI" id="CHEBI:58937"/>
    </cofactor>
</comment>
<evidence type="ECO:0000256" key="2">
    <source>
        <dbReference type="SAM" id="MobiDB-lite"/>
    </source>
</evidence>
<dbReference type="RefSeq" id="WP_143174514.1">
    <property type="nucleotide sequence ID" value="NZ_FQVN01000019.1"/>
</dbReference>
<organism evidence="4 5">
    <name type="scientific">Streptoalloteichus hindustanus</name>
    <dbReference type="NCBI Taxonomy" id="2017"/>
    <lineage>
        <taxon>Bacteria</taxon>
        <taxon>Bacillati</taxon>
        <taxon>Actinomycetota</taxon>
        <taxon>Actinomycetes</taxon>
        <taxon>Pseudonocardiales</taxon>
        <taxon>Pseudonocardiaceae</taxon>
        <taxon>Streptoalloteichus</taxon>
    </lineage>
</organism>
<evidence type="ECO:0000313" key="5">
    <source>
        <dbReference type="Proteomes" id="UP000184501"/>
    </source>
</evidence>
<name>A0A1M5PQC1_STRHI</name>
<sequence length="188" mass="19853">MARKRVIAGALGLLLSAAVTAGAPAAVADTTDGPASSRETSAAPASAGAVPGAPTLELNEAAGGHQVAEGAPEVLPFDFSFSVSTHLNSRRFYPSPLGRACVNLSATSNVSTLRSIKVEMWDAESGGHLGTRIGEPIDFRVDKQTHGYCWTALYSNHEHFFRLVKDDGDPHVWAYGKGKVTANAEHRR</sequence>
<keyword evidence="3" id="KW-0732">Signal</keyword>
<accession>A0A1M5PQC1</accession>
<feature type="region of interest" description="Disordered" evidence="2">
    <location>
        <begin position="27"/>
        <end position="55"/>
    </location>
</feature>
<dbReference type="OrthoDB" id="3692766at2"/>